<dbReference type="InterPro" id="IPR011960">
    <property type="entry name" value="Gentisate_dOase"/>
</dbReference>
<dbReference type="EC" id="1.13.11.4" evidence="3"/>
<dbReference type="Proteomes" id="UP001216329">
    <property type="component" value="Chromosome"/>
</dbReference>
<sequence>MNNNDNIGTDRADFYQRIDSQALFPLWEQLHNLVPPQPTTTCVPALWRFSEVRPYLMEAGQLISAEEAVRRVLVLENPGIRGQASITPSLYAGLQLILPGEIAPSHRHSQSALRFVVEGKGAYTAVDGERTTMHPGDFIITPSWTWHDHGNPSEAEGGEPVIWLDGLDIPTVRFYGAGFAENHPQAVQPVSRPEGNSLARYGANMLPLRHQVQGTTSPIFSYPYARTRDALATLERQGEVDAWDGVKLRYVNPATGGWAMPTIGTCMQLLPRGFAGQTARSTDATVYSVVEGQGRAIIDGQTYVFEPRDTFVVPSWVPLSLHADDECVLFSYSDRPVQEALGLLREARDHY</sequence>
<evidence type="ECO:0000256" key="1">
    <source>
        <dbReference type="ARBA" id="ARBA00022964"/>
    </source>
</evidence>
<feature type="domain" description="Cupin type-2" evidence="4">
    <location>
        <begin position="94"/>
        <end position="155"/>
    </location>
</feature>
<evidence type="ECO:0000256" key="3">
    <source>
        <dbReference type="NCBIfam" id="TIGR02272"/>
    </source>
</evidence>
<dbReference type="EMBL" id="CP119325">
    <property type="protein sequence ID" value="WEK28732.1"/>
    <property type="molecule type" value="Genomic_DNA"/>
</dbReference>
<dbReference type="AlphaFoldDB" id="A0AAJ6BA13"/>
<dbReference type="Pfam" id="PF07883">
    <property type="entry name" value="Cupin_2"/>
    <property type="match status" value="1"/>
</dbReference>
<keyword evidence="2 5" id="KW-0560">Oxidoreductase</keyword>
<dbReference type="PANTHER" id="PTHR41517:SF1">
    <property type="entry name" value="CUPIN"/>
    <property type="match status" value="1"/>
</dbReference>
<reference evidence="5" key="1">
    <citation type="submission" date="2023-03" db="EMBL/GenBank/DDBJ databases">
        <title>Andean soil-derived lignocellulolytic bacterial consortium as a source of novel taxa and putative plastic-active enzymes.</title>
        <authorList>
            <person name="Diaz-Garcia L."/>
            <person name="Chuvochina M."/>
            <person name="Feuerriegel G."/>
            <person name="Bunk B."/>
            <person name="Sproer C."/>
            <person name="Streit W.R."/>
            <person name="Rodriguez L.M."/>
            <person name="Overmann J."/>
            <person name="Jimenez D.J."/>
        </authorList>
    </citation>
    <scope>NUCLEOTIDE SEQUENCE</scope>
    <source>
        <strain evidence="5">MAG 876</strain>
    </source>
</reference>
<dbReference type="PANTHER" id="PTHR41517">
    <property type="entry name" value="1,2-DIOXYGENASE PROTEIN-RELATED"/>
    <property type="match status" value="1"/>
</dbReference>
<name>A0AAJ6BA13_9PSED</name>
<gene>
    <name evidence="5" type="primary">gtdA</name>
    <name evidence="5" type="ORF">P0Y58_17660</name>
</gene>
<dbReference type="InterPro" id="IPR011051">
    <property type="entry name" value="RmlC_Cupin_sf"/>
</dbReference>
<dbReference type="SUPFAM" id="SSF51182">
    <property type="entry name" value="RmlC-like cupins"/>
    <property type="match status" value="1"/>
</dbReference>
<proteinExistence type="predicted"/>
<keyword evidence="1" id="KW-0223">Dioxygenase</keyword>
<dbReference type="InterPro" id="IPR014710">
    <property type="entry name" value="RmlC-like_jellyroll"/>
</dbReference>
<dbReference type="InterPro" id="IPR047183">
    <property type="entry name" value="GDO-like"/>
</dbReference>
<evidence type="ECO:0000256" key="2">
    <source>
        <dbReference type="ARBA" id="ARBA00023002"/>
    </source>
</evidence>
<accession>A0AAJ6BA13</accession>
<evidence type="ECO:0000313" key="5">
    <source>
        <dbReference type="EMBL" id="WEK28732.1"/>
    </source>
</evidence>
<organism evidence="5 6">
    <name type="scientific">Candidatus Pseudomonas phytovorans</name>
    <dbReference type="NCBI Taxonomy" id="3121377"/>
    <lineage>
        <taxon>Bacteria</taxon>
        <taxon>Pseudomonadati</taxon>
        <taxon>Pseudomonadota</taxon>
        <taxon>Gammaproteobacteria</taxon>
        <taxon>Pseudomonadales</taxon>
        <taxon>Pseudomonadaceae</taxon>
        <taxon>Pseudomonas</taxon>
    </lineage>
</organism>
<dbReference type="CDD" id="cd06992">
    <property type="entry name" value="cupin_GDO-like_C"/>
    <property type="match status" value="1"/>
</dbReference>
<evidence type="ECO:0000313" key="6">
    <source>
        <dbReference type="Proteomes" id="UP001216329"/>
    </source>
</evidence>
<evidence type="ECO:0000259" key="4">
    <source>
        <dbReference type="Pfam" id="PF07883"/>
    </source>
</evidence>
<protein>
    <recommendedName>
        <fullName evidence="3">Gentisate 1,2-dioxygenase</fullName>
        <ecNumber evidence="3">1.13.11.4</ecNumber>
    </recommendedName>
</protein>
<dbReference type="NCBIfam" id="TIGR02272">
    <property type="entry name" value="gentisate_1_2"/>
    <property type="match status" value="1"/>
</dbReference>
<dbReference type="Gene3D" id="2.60.120.10">
    <property type="entry name" value="Jelly Rolls"/>
    <property type="match status" value="1"/>
</dbReference>
<dbReference type="InterPro" id="IPR013096">
    <property type="entry name" value="Cupin_2"/>
</dbReference>
<dbReference type="GO" id="GO:0047922">
    <property type="term" value="F:gentisate 1,2-dioxygenase activity"/>
    <property type="evidence" value="ECO:0007669"/>
    <property type="project" value="UniProtKB-UniRule"/>
</dbReference>
<dbReference type="CDD" id="cd02216">
    <property type="entry name" value="cupin_GDO-like_N"/>
    <property type="match status" value="1"/>
</dbReference>